<reference evidence="7" key="1">
    <citation type="journal article" date="2022" name="Front. Microbiol.">
        <title>New perspectives on an old grouping: The genomic and phenotypic variability of Oxalobacter formigenes and the implications for calcium oxalate stone prevention.</title>
        <authorList>
            <person name="Chmiel J.A."/>
            <person name="Carr C."/>
            <person name="Stuivenberg G.A."/>
            <person name="Venema R."/>
            <person name="Chanyi R.M."/>
            <person name="Al K.F."/>
            <person name="Giguere D."/>
            <person name="Say H."/>
            <person name="Akouris P.P."/>
            <person name="Dominguez Romero S.A."/>
            <person name="Kwong A."/>
            <person name="Tai V."/>
            <person name="Koval S.F."/>
            <person name="Razvi H."/>
            <person name="Bjazevic J."/>
            <person name="Burton J.P."/>
        </authorList>
    </citation>
    <scope>NUCLEOTIDE SEQUENCE</scope>
    <source>
        <strain evidence="7">HOxNP-1</strain>
    </source>
</reference>
<evidence type="ECO:0000256" key="4">
    <source>
        <dbReference type="ARBA" id="ARBA00023136"/>
    </source>
</evidence>
<accession>A0A9E9LLN2</accession>
<evidence type="ECO:0000313" key="8">
    <source>
        <dbReference type="Proteomes" id="UP001164794"/>
    </source>
</evidence>
<evidence type="ECO:0000313" key="7">
    <source>
        <dbReference type="EMBL" id="WAV97134.1"/>
    </source>
</evidence>
<feature type="transmembrane region" description="Helical" evidence="5">
    <location>
        <begin position="93"/>
        <end position="113"/>
    </location>
</feature>
<gene>
    <name evidence="7" type="ORF">NB645_10190</name>
    <name evidence="6" type="ORF">NB646_00900</name>
</gene>
<dbReference type="EMBL" id="CP098248">
    <property type="protein sequence ID" value="WAV97134.1"/>
    <property type="molecule type" value="Genomic_DNA"/>
</dbReference>
<evidence type="ECO:0000256" key="5">
    <source>
        <dbReference type="SAM" id="Phobius"/>
    </source>
</evidence>
<proteinExistence type="predicted"/>
<keyword evidence="2 5" id="KW-0812">Transmembrane</keyword>
<evidence type="ECO:0000256" key="1">
    <source>
        <dbReference type="ARBA" id="ARBA00004141"/>
    </source>
</evidence>
<dbReference type="Proteomes" id="UP001164794">
    <property type="component" value="Chromosome"/>
</dbReference>
<dbReference type="Pfam" id="PF04172">
    <property type="entry name" value="LrgB"/>
    <property type="match status" value="1"/>
</dbReference>
<feature type="transmembrane region" description="Helical" evidence="5">
    <location>
        <begin position="32"/>
        <end position="52"/>
    </location>
</feature>
<keyword evidence="3 5" id="KW-1133">Transmembrane helix</keyword>
<keyword evidence="4 5" id="KW-0472">Membrane</keyword>
<reference evidence="6" key="2">
    <citation type="journal article" date="2022" name="Front. Microbiol.">
        <title>New perspectives on an old grouping: The genomic and phenotypic variability of Oxalobacter formigenes and the implications for calcium oxalate stone prevention.</title>
        <authorList>
            <person name="Chmiel J.A."/>
            <person name="Carr C."/>
            <person name="Stuivenberg G.A."/>
            <person name="Venema R."/>
            <person name="Chanyi R.M."/>
            <person name="Al K.F."/>
            <person name="Giguere D."/>
            <person name="Say H."/>
            <person name="Akouris P.P."/>
            <person name="Dominguez Romero S.A."/>
            <person name="Kwong A."/>
            <person name="Tai V."/>
            <person name="Koval S.F."/>
            <person name="Razvi H."/>
            <person name="Bjazevic J."/>
            <person name="Burton J.P."/>
        </authorList>
    </citation>
    <scope>NUCLEOTIDE SEQUENCE</scope>
    <source>
        <strain evidence="6">OxK</strain>
    </source>
</reference>
<evidence type="ECO:0000313" key="6">
    <source>
        <dbReference type="EMBL" id="WAV91356.1"/>
    </source>
</evidence>
<dbReference type="EMBL" id="CP098251">
    <property type="protein sequence ID" value="WAV91356.1"/>
    <property type="molecule type" value="Genomic_DNA"/>
</dbReference>
<sequence>MSEFLHSELFAVTLTIGLFWGAQLIQKKLRSVILNPILVAIILIILILKVGNISYETYYEGGKYIEFLLKPAIVALGVPLYQQIEQIRKQALPILACQLAGCIVGAASAFLIAQYCGATPDVAISLAPKSATTPIAMEVSKLTGGIPSLTAIIVIVTGILGAIFGLRFLRLIGVKSPIAQGLALGAAAHAVGTSHAMERNVKLGVYSSLGLIVNGTLTGVLTPYILHALGI</sequence>
<dbReference type="AlphaFoldDB" id="A0A9E9LLN2"/>
<keyword evidence="8" id="KW-1185">Reference proteome</keyword>
<dbReference type="PANTHER" id="PTHR30249:SF0">
    <property type="entry name" value="PLASTIDAL GLYCOLATE_GLYCERATE TRANSLOCATOR 1, CHLOROPLASTIC"/>
    <property type="match status" value="1"/>
</dbReference>
<feature type="transmembrane region" description="Helical" evidence="5">
    <location>
        <begin position="6"/>
        <end position="25"/>
    </location>
</feature>
<comment type="subcellular location">
    <subcellularLocation>
        <location evidence="1">Membrane</location>
        <topology evidence="1">Multi-pass membrane protein</topology>
    </subcellularLocation>
</comment>
<organism evidence="6">
    <name type="scientific">Oxalobacter aliiformigenes</name>
    <dbReference type="NCBI Taxonomy" id="2946593"/>
    <lineage>
        <taxon>Bacteria</taxon>
        <taxon>Pseudomonadati</taxon>
        <taxon>Pseudomonadota</taxon>
        <taxon>Betaproteobacteria</taxon>
        <taxon>Burkholderiales</taxon>
        <taxon>Oxalobacteraceae</taxon>
        <taxon>Oxalobacter</taxon>
    </lineage>
</organism>
<name>A0A9E9LLN2_9BURK</name>
<dbReference type="Proteomes" id="UP001164819">
    <property type="component" value="Chromosome"/>
</dbReference>
<dbReference type="InterPro" id="IPR007300">
    <property type="entry name" value="CidB/LrgB"/>
</dbReference>
<feature type="transmembrane region" description="Helical" evidence="5">
    <location>
        <begin position="146"/>
        <end position="166"/>
    </location>
</feature>
<evidence type="ECO:0000256" key="2">
    <source>
        <dbReference type="ARBA" id="ARBA00022692"/>
    </source>
</evidence>
<dbReference type="PANTHER" id="PTHR30249">
    <property type="entry name" value="PUTATIVE SEROTONIN TRANSPORTER"/>
    <property type="match status" value="1"/>
</dbReference>
<evidence type="ECO:0000256" key="3">
    <source>
        <dbReference type="ARBA" id="ARBA00022989"/>
    </source>
</evidence>
<protein>
    <submittedName>
        <fullName evidence="6">LrgB family protein</fullName>
    </submittedName>
</protein>
<dbReference type="RefSeq" id="WP_269264602.1">
    <property type="nucleotide sequence ID" value="NZ_CP098248.1"/>
</dbReference>
<dbReference type="GO" id="GO:0016020">
    <property type="term" value="C:membrane"/>
    <property type="evidence" value="ECO:0007669"/>
    <property type="project" value="UniProtKB-SubCell"/>
</dbReference>
<feature type="transmembrane region" description="Helical" evidence="5">
    <location>
        <begin position="203"/>
        <end position="226"/>
    </location>
</feature>